<keyword evidence="4" id="KW-1185">Reference proteome</keyword>
<proteinExistence type="predicted"/>
<name>A0A9W8J2E1_9AGAR</name>
<organism evidence="3 4">
    <name type="scientific">Candolleomyces eurysporus</name>
    <dbReference type="NCBI Taxonomy" id="2828524"/>
    <lineage>
        <taxon>Eukaryota</taxon>
        <taxon>Fungi</taxon>
        <taxon>Dikarya</taxon>
        <taxon>Basidiomycota</taxon>
        <taxon>Agaricomycotina</taxon>
        <taxon>Agaricomycetes</taxon>
        <taxon>Agaricomycetidae</taxon>
        <taxon>Agaricales</taxon>
        <taxon>Agaricineae</taxon>
        <taxon>Psathyrellaceae</taxon>
        <taxon>Candolleomyces</taxon>
    </lineage>
</organism>
<keyword evidence="1" id="KW-0472">Membrane</keyword>
<feature type="transmembrane region" description="Helical" evidence="1">
    <location>
        <begin position="111"/>
        <end position="129"/>
    </location>
</feature>
<feature type="domain" description="DUF7729" evidence="2">
    <location>
        <begin position="1"/>
        <end position="98"/>
    </location>
</feature>
<accession>A0A9W8J2E1</accession>
<keyword evidence="1" id="KW-0812">Transmembrane</keyword>
<dbReference type="OrthoDB" id="2564812at2759"/>
<evidence type="ECO:0000313" key="3">
    <source>
        <dbReference type="EMBL" id="KAJ2926987.1"/>
    </source>
</evidence>
<dbReference type="InterPro" id="IPR056146">
    <property type="entry name" value="DUF7729"/>
</dbReference>
<dbReference type="EMBL" id="JANBPK010001040">
    <property type="protein sequence ID" value="KAJ2926987.1"/>
    <property type="molecule type" value="Genomic_DNA"/>
</dbReference>
<dbReference type="PANTHER" id="PTHR39460:SF1">
    <property type="entry name" value="C6 TRANSCRIPTION FACTOR"/>
    <property type="match status" value="1"/>
</dbReference>
<dbReference type="PANTHER" id="PTHR39460">
    <property type="entry name" value="EXPRESSED PROTEIN"/>
    <property type="match status" value="1"/>
</dbReference>
<evidence type="ECO:0000256" key="1">
    <source>
        <dbReference type="SAM" id="Phobius"/>
    </source>
</evidence>
<reference evidence="3" key="1">
    <citation type="submission" date="2022-06" db="EMBL/GenBank/DDBJ databases">
        <title>Genome Sequence of Candolleomyces eurysporus.</title>
        <authorList>
            <person name="Buettner E."/>
        </authorList>
    </citation>
    <scope>NUCLEOTIDE SEQUENCE</scope>
    <source>
        <strain evidence="3">VTCC 930004</strain>
    </source>
</reference>
<keyword evidence="1" id="KW-1133">Transmembrane helix</keyword>
<comment type="caution">
    <text evidence="3">The sequence shown here is derived from an EMBL/GenBank/DDBJ whole genome shotgun (WGS) entry which is preliminary data.</text>
</comment>
<dbReference type="AlphaFoldDB" id="A0A9W8J2E1"/>
<gene>
    <name evidence="3" type="ORF">H1R20_g10082</name>
</gene>
<dbReference type="Pfam" id="PF24855">
    <property type="entry name" value="DUF7729"/>
    <property type="match status" value="1"/>
</dbReference>
<evidence type="ECO:0000313" key="4">
    <source>
        <dbReference type="Proteomes" id="UP001140091"/>
    </source>
</evidence>
<dbReference type="Proteomes" id="UP001140091">
    <property type="component" value="Unassembled WGS sequence"/>
</dbReference>
<sequence>MRDAACLTDPTTNTYCFVNAARDTNPTNLYYYSLPLGHKIPERSTDPQCTACLKSLMGLYGTALKDANQAKVLTGLLSTYEGAAEKTLGKCGAGFAQTGLANAADGRDSKIPAGVVILGSVVGSLWMLLGGWSF</sequence>
<feature type="non-terminal residue" evidence="3">
    <location>
        <position position="134"/>
    </location>
</feature>
<protein>
    <recommendedName>
        <fullName evidence="2">DUF7729 domain-containing protein</fullName>
    </recommendedName>
</protein>
<evidence type="ECO:0000259" key="2">
    <source>
        <dbReference type="Pfam" id="PF24855"/>
    </source>
</evidence>